<protein>
    <submittedName>
        <fullName evidence="2">Uncharacterized protein</fullName>
    </submittedName>
</protein>
<dbReference type="Proteomes" id="UP000292547">
    <property type="component" value="Chromosome"/>
</dbReference>
<name>A0A4P6TZG4_STRSO</name>
<keyword evidence="3" id="KW-1185">Reference proteome</keyword>
<dbReference type="AlphaFoldDB" id="A0A4P6TZG4"/>
<accession>A0A4P6TZG4</accession>
<dbReference type="OrthoDB" id="3298677at2"/>
<keyword evidence="1" id="KW-0812">Transmembrane</keyword>
<reference evidence="2 3" key="1">
    <citation type="submission" date="2018-08" db="EMBL/GenBank/DDBJ databases">
        <title>The complete genome sequence of Streptomyces seoulensis, a pioneer strain for nickel superoxide dismutase discovery.</title>
        <authorList>
            <person name="Shin J."/>
            <person name="Lee J.-S."/>
            <person name="Lee E.-J."/>
            <person name="Youn H.-D."/>
        </authorList>
    </citation>
    <scope>NUCLEOTIDE SEQUENCE [LARGE SCALE GENOMIC DNA]</scope>
    <source>
        <strain evidence="2 3">KCTC 9819</strain>
    </source>
</reference>
<evidence type="ECO:0000313" key="2">
    <source>
        <dbReference type="EMBL" id="QBJ91098.1"/>
    </source>
</evidence>
<dbReference type="EMBL" id="CP032229">
    <property type="protein sequence ID" value="QBJ91098.1"/>
    <property type="molecule type" value="Genomic_DNA"/>
</dbReference>
<feature type="transmembrane region" description="Helical" evidence="1">
    <location>
        <begin position="56"/>
        <end position="76"/>
    </location>
</feature>
<dbReference type="STRING" id="73044.GCA_000725795_01624"/>
<sequence length="204" mass="21683">MGCGVCGAGPAAPVTVRGHQGMIVIMRSLKRQGVFCRSCALSVFREMQAETLITGWWGLLSVVITPVVLLTNLGALSGIKRIPAPVTPGWRPPLDPGKPVFQRPEGVAVLIPLGLLGMVVTLVTALLLGLFPGLSDTRPNLTTGSCARNDGSWTEPDLKTVPCDSDEAQYRVMFPGDHGCEDGDYLASPYDSADGIGRCLRPIR</sequence>
<keyword evidence="1" id="KW-1133">Transmembrane helix</keyword>
<feature type="transmembrane region" description="Helical" evidence="1">
    <location>
        <begin position="107"/>
        <end position="131"/>
    </location>
</feature>
<evidence type="ECO:0000313" key="3">
    <source>
        <dbReference type="Proteomes" id="UP000292547"/>
    </source>
</evidence>
<evidence type="ECO:0000256" key="1">
    <source>
        <dbReference type="SAM" id="Phobius"/>
    </source>
</evidence>
<organism evidence="2 3">
    <name type="scientific">Streptomyces seoulensis</name>
    <dbReference type="NCBI Taxonomy" id="73044"/>
    <lineage>
        <taxon>Bacteria</taxon>
        <taxon>Bacillati</taxon>
        <taxon>Actinomycetota</taxon>
        <taxon>Actinomycetes</taxon>
        <taxon>Kitasatosporales</taxon>
        <taxon>Streptomycetaceae</taxon>
        <taxon>Streptomyces</taxon>
    </lineage>
</organism>
<dbReference type="KEGG" id="sseo:D0Z67_12840"/>
<proteinExistence type="predicted"/>
<gene>
    <name evidence="2" type="ORF">D0Z67_12840</name>
</gene>
<keyword evidence="1" id="KW-0472">Membrane</keyword>